<dbReference type="PANTHER" id="PTHR11926:SF1464">
    <property type="entry name" value="UDP-GLYCOSYLTRANSFERASE 76B1-LIKE"/>
    <property type="match status" value="1"/>
</dbReference>
<dbReference type="Proteomes" id="UP001151760">
    <property type="component" value="Unassembled WGS sequence"/>
</dbReference>
<evidence type="ECO:0000313" key="4">
    <source>
        <dbReference type="Proteomes" id="UP001151760"/>
    </source>
</evidence>
<reference evidence="3" key="1">
    <citation type="journal article" date="2022" name="Int. J. Mol. Sci.">
        <title>Draft Genome of Tanacetum Coccineum: Genomic Comparison of Closely Related Tanacetum-Family Plants.</title>
        <authorList>
            <person name="Yamashiro T."/>
            <person name="Shiraishi A."/>
            <person name="Nakayama K."/>
            <person name="Satake H."/>
        </authorList>
    </citation>
    <scope>NUCLEOTIDE SEQUENCE</scope>
</reference>
<comment type="similarity">
    <text evidence="1">Belongs to the UDP-glycosyltransferase family.</text>
</comment>
<evidence type="ECO:0000313" key="3">
    <source>
        <dbReference type="EMBL" id="GJT82753.1"/>
    </source>
</evidence>
<dbReference type="SUPFAM" id="SSF53756">
    <property type="entry name" value="UDP-Glycosyltransferase/glycogen phosphorylase"/>
    <property type="match status" value="1"/>
</dbReference>
<protein>
    <submittedName>
        <fullName evidence="3">UDP-glycosyltransferase 76G1-like protein</fullName>
    </submittedName>
</protein>
<sequence>MRINGQEDPTGKLLANMLKQTKASSGIIWNSFTELEEPELKKILQYFPVPCFLIGPFHKRFPASSSSLFEPDRSSMSWLDHQSPSSVLYISFGSAAQLEEQQFLEVAHGLADSKQPFLWVMRPGFIKGLEGNEPLLKWFLDLVGERGCIVKWAPQQEVLAHYEHMLHSRENTRQTLGHGSTIEIPVAWKF</sequence>
<dbReference type="PANTHER" id="PTHR11926">
    <property type="entry name" value="GLUCOSYL/GLUCURONOSYL TRANSFERASES"/>
    <property type="match status" value="1"/>
</dbReference>
<gene>
    <name evidence="3" type="ORF">Tco_1057095</name>
</gene>
<organism evidence="3 4">
    <name type="scientific">Tanacetum coccineum</name>
    <dbReference type="NCBI Taxonomy" id="301880"/>
    <lineage>
        <taxon>Eukaryota</taxon>
        <taxon>Viridiplantae</taxon>
        <taxon>Streptophyta</taxon>
        <taxon>Embryophyta</taxon>
        <taxon>Tracheophyta</taxon>
        <taxon>Spermatophyta</taxon>
        <taxon>Magnoliopsida</taxon>
        <taxon>eudicotyledons</taxon>
        <taxon>Gunneridae</taxon>
        <taxon>Pentapetalae</taxon>
        <taxon>asterids</taxon>
        <taxon>campanulids</taxon>
        <taxon>Asterales</taxon>
        <taxon>Asteraceae</taxon>
        <taxon>Asteroideae</taxon>
        <taxon>Anthemideae</taxon>
        <taxon>Anthemidinae</taxon>
        <taxon>Tanacetum</taxon>
    </lineage>
</organism>
<reference evidence="3" key="2">
    <citation type="submission" date="2022-01" db="EMBL/GenBank/DDBJ databases">
        <authorList>
            <person name="Yamashiro T."/>
            <person name="Shiraishi A."/>
            <person name="Satake H."/>
            <person name="Nakayama K."/>
        </authorList>
    </citation>
    <scope>NUCLEOTIDE SEQUENCE</scope>
</reference>
<comment type="caution">
    <text evidence="3">The sequence shown here is derived from an EMBL/GenBank/DDBJ whole genome shotgun (WGS) entry which is preliminary data.</text>
</comment>
<proteinExistence type="inferred from homology"/>
<dbReference type="Gene3D" id="3.40.50.2000">
    <property type="entry name" value="Glycogen Phosphorylase B"/>
    <property type="match status" value="2"/>
</dbReference>
<name>A0ABQ5H4G6_9ASTR</name>
<keyword evidence="2" id="KW-0808">Transferase</keyword>
<dbReference type="Pfam" id="PF00201">
    <property type="entry name" value="UDPGT"/>
    <property type="match status" value="1"/>
</dbReference>
<keyword evidence="4" id="KW-1185">Reference proteome</keyword>
<dbReference type="InterPro" id="IPR002213">
    <property type="entry name" value="UDP_glucos_trans"/>
</dbReference>
<evidence type="ECO:0000256" key="2">
    <source>
        <dbReference type="ARBA" id="ARBA00022679"/>
    </source>
</evidence>
<dbReference type="EMBL" id="BQNB010019197">
    <property type="protein sequence ID" value="GJT82753.1"/>
    <property type="molecule type" value="Genomic_DNA"/>
</dbReference>
<accession>A0ABQ5H4G6</accession>
<evidence type="ECO:0000256" key="1">
    <source>
        <dbReference type="ARBA" id="ARBA00009995"/>
    </source>
</evidence>